<dbReference type="GO" id="GO:0051536">
    <property type="term" value="F:iron-sulfur cluster binding"/>
    <property type="evidence" value="ECO:0007669"/>
    <property type="project" value="InterPro"/>
</dbReference>
<comment type="subcellular location">
    <subcellularLocation>
        <location evidence="1">Plastid</location>
        <location evidence="1">Chloroplast stroma</location>
    </subcellularLocation>
</comment>
<dbReference type="GO" id="GO:0016226">
    <property type="term" value="P:iron-sulfur cluster assembly"/>
    <property type="evidence" value="ECO:0007669"/>
    <property type="project" value="InterPro"/>
</dbReference>
<dbReference type="FunFam" id="3.30.300.130:FF:000012">
    <property type="entry name" value="NifU-like protein 1 chloroplastic"/>
    <property type="match status" value="1"/>
</dbReference>
<reference evidence="7" key="2">
    <citation type="submission" date="2013-12" db="EMBL/GenBank/DDBJ databases">
        <authorList>
            <person name="Yu Y."/>
            <person name="Lee S."/>
            <person name="de Baynast K."/>
            <person name="Wissotski M."/>
            <person name="Liu L."/>
            <person name="Talag J."/>
            <person name="Goicoechea J."/>
            <person name="Angelova A."/>
            <person name="Jetty R."/>
            <person name="Kudrna D."/>
            <person name="Golser W."/>
            <person name="Rivera L."/>
            <person name="Zhang J."/>
            <person name="Wing R."/>
        </authorList>
    </citation>
    <scope>NUCLEOTIDE SEQUENCE</scope>
</reference>
<dbReference type="Pfam" id="PF01106">
    <property type="entry name" value="NifU"/>
    <property type="match status" value="1"/>
</dbReference>
<dbReference type="FunFam" id="3.30.300.130:FF:000003">
    <property type="entry name" value="NifU-like protein 3, chloroplastic"/>
    <property type="match status" value="1"/>
</dbReference>
<evidence type="ECO:0000313" key="6">
    <source>
        <dbReference type="EnsemblPlants" id="LPERR03G13290.2"/>
    </source>
</evidence>
<dbReference type="HOGENOM" id="CLU_011311_2_0_1"/>
<dbReference type="InterPro" id="IPR034904">
    <property type="entry name" value="FSCA_dom_sf"/>
</dbReference>
<dbReference type="SUPFAM" id="SSF82171">
    <property type="entry name" value="DPP6 N-terminal domain-like"/>
    <property type="match status" value="1"/>
</dbReference>
<feature type="domain" description="NIF system FeS cluster assembly NifU C-terminal" evidence="5">
    <location>
        <begin position="76"/>
        <end position="137"/>
    </location>
</feature>
<dbReference type="Gramene" id="LPERR03G13290.2">
    <property type="protein sequence ID" value="LPERR03G13290.2"/>
    <property type="gene ID" value="LPERR03G13290"/>
</dbReference>
<keyword evidence="7" id="KW-1185">Reference proteome</keyword>
<reference evidence="6" key="3">
    <citation type="submission" date="2015-04" db="UniProtKB">
        <authorList>
            <consortium name="EnsemblPlants"/>
        </authorList>
    </citation>
    <scope>IDENTIFICATION</scope>
</reference>
<sequence>METVAGAAALSLPPQIRRQITQSSPPPPPRRLQFGPLKIRSSGTRTHLAAASASTPPAAGGGLYSAETYELTAENVDRVLDEVRPYLIADGGDVTVASVEDGVISLKLEGACGSCPSSTTTMKMGIERVLKEKFGDAVKDIRQVFGDDQQPAVTTPQAVNSHLDILRPAIANYSGSVEVVAVDGEDCLVRYEGPESIGSGIKAAIKEKFPDITNVDELHLTDGNSYNYNCQYIPPAALKTIVERLGVVPGDAVEDYIDSGRITGLVFVSEREHNLETLHFALRFADDGEVQVFSLADVYGTDGLFSGARMEDSGCFAGGYEVDGRTIDHCLVYVSTKEPVQERRSPWNVVYKTNLRTGETERLTPPGTFDISPSVSPSGKKVAVASYQGKKWDGEIKNLKTNIYVMSLENPSQDRERVIENGGWPSWGSEDVIFFHRKDDAENNWGVYRYTISTRETARVTPDEFDAVTPAAINETRVAVATIRQKSEFNDVRLEDQYRHIEIFDINSPEQPLKITRNTTPKADHFNPFVMDGGKFIGYHRCKSELLQDQEGLPRHFHKLQSPHEDVGVFRVSGVFPTFSKDGSKLAFVDNEFKSVWLADSQGLRVVFKTDGIDGVFSPLWNSKKDILYVCMGPSFKASETLEIHSIENVSSGDRKSRQLTFGGFNNAFPNTNPDGTKFVFRSTRDGGANHYKNLYIMEDADAGEGEGGNSVTRLTTGDWIDTHCQWSPNGKWIVFSSNRDRPPNAPERDHGLDPGYFAVYLLDVADRSFVRVIRSGYDIAGHVNHPVFSPDGRSIVVTADLAAVTADPMSLPLFLHSVRPYGDIFTVDIDPDDMAKNKDHHRLTHGVCLGLGVRACSFGSNQAWLAFGSRGATACFGKRWCAE</sequence>
<dbReference type="SUPFAM" id="SSF117916">
    <property type="entry name" value="Fe-S cluster assembly (FSCA) domain-like"/>
    <property type="match status" value="2"/>
</dbReference>
<evidence type="ECO:0000256" key="4">
    <source>
        <dbReference type="SAM" id="MobiDB-lite"/>
    </source>
</evidence>
<dbReference type="EnsemblPlants" id="LPERR03G13290.2">
    <property type="protein sequence ID" value="LPERR03G13290.2"/>
    <property type="gene ID" value="LPERR03G13290"/>
</dbReference>
<name>A0A0D9VTC2_9ORYZ</name>
<dbReference type="AlphaFoldDB" id="A0A0D9VTC2"/>
<evidence type="ECO:0000256" key="3">
    <source>
        <dbReference type="ARBA" id="ARBA00011748"/>
    </source>
</evidence>
<feature type="region of interest" description="Disordered" evidence="4">
    <location>
        <begin position="1"/>
        <end position="35"/>
    </location>
</feature>
<reference evidence="6 7" key="1">
    <citation type="submission" date="2012-08" db="EMBL/GenBank/DDBJ databases">
        <title>Oryza genome evolution.</title>
        <authorList>
            <person name="Wing R.A."/>
        </authorList>
    </citation>
    <scope>NUCLEOTIDE SEQUENCE</scope>
</reference>
<dbReference type="GO" id="GO:0005198">
    <property type="term" value="F:structural molecule activity"/>
    <property type="evidence" value="ECO:0007669"/>
    <property type="project" value="UniProtKB-ARBA"/>
</dbReference>
<dbReference type="Gene3D" id="3.30.300.130">
    <property type="entry name" value="Fe-S cluster assembly (FSCA)"/>
    <property type="match status" value="2"/>
</dbReference>
<organism evidence="6 7">
    <name type="scientific">Leersia perrieri</name>
    <dbReference type="NCBI Taxonomy" id="77586"/>
    <lineage>
        <taxon>Eukaryota</taxon>
        <taxon>Viridiplantae</taxon>
        <taxon>Streptophyta</taxon>
        <taxon>Embryophyta</taxon>
        <taxon>Tracheophyta</taxon>
        <taxon>Spermatophyta</taxon>
        <taxon>Magnoliopsida</taxon>
        <taxon>Liliopsida</taxon>
        <taxon>Poales</taxon>
        <taxon>Poaceae</taxon>
        <taxon>BOP clade</taxon>
        <taxon>Oryzoideae</taxon>
        <taxon>Oryzeae</taxon>
        <taxon>Oryzinae</taxon>
        <taxon>Leersia</taxon>
    </lineage>
</organism>
<comment type="subunit">
    <text evidence="3">Homodimer; disulfide-linked.</text>
</comment>
<dbReference type="GO" id="GO:0009570">
    <property type="term" value="C:chloroplast stroma"/>
    <property type="evidence" value="ECO:0007669"/>
    <property type="project" value="UniProtKB-SubCell"/>
</dbReference>
<dbReference type="InterPro" id="IPR011659">
    <property type="entry name" value="WD40"/>
</dbReference>
<dbReference type="PANTHER" id="PTHR32161">
    <property type="entry name" value="DPP6 N-TERMINAL DOMAIN-LIKE PROTEIN"/>
    <property type="match status" value="1"/>
</dbReference>
<dbReference type="GO" id="GO:0005506">
    <property type="term" value="F:iron ion binding"/>
    <property type="evidence" value="ECO:0007669"/>
    <property type="project" value="InterPro"/>
</dbReference>
<evidence type="ECO:0000256" key="1">
    <source>
        <dbReference type="ARBA" id="ARBA00004470"/>
    </source>
</evidence>
<dbReference type="InterPro" id="IPR001075">
    <property type="entry name" value="NIF_FeS_clus_asmbl_NifU_C"/>
</dbReference>
<dbReference type="Proteomes" id="UP000032180">
    <property type="component" value="Chromosome 3"/>
</dbReference>
<dbReference type="Pfam" id="PF07676">
    <property type="entry name" value="PD40"/>
    <property type="match status" value="4"/>
</dbReference>
<evidence type="ECO:0000259" key="5">
    <source>
        <dbReference type="Pfam" id="PF01106"/>
    </source>
</evidence>
<dbReference type="Gene3D" id="2.120.10.30">
    <property type="entry name" value="TolB, C-terminal domain"/>
    <property type="match status" value="2"/>
</dbReference>
<comment type="similarity">
    <text evidence="2">Belongs to the NifU family.</text>
</comment>
<proteinExistence type="inferred from homology"/>
<evidence type="ECO:0000256" key="2">
    <source>
        <dbReference type="ARBA" id="ARBA00006420"/>
    </source>
</evidence>
<evidence type="ECO:0000313" key="7">
    <source>
        <dbReference type="Proteomes" id="UP000032180"/>
    </source>
</evidence>
<protein>
    <recommendedName>
        <fullName evidence="5">NIF system FeS cluster assembly NifU C-terminal domain-containing protein</fullName>
    </recommendedName>
</protein>
<accession>A0A0D9VTC2</accession>
<dbReference type="InterPro" id="IPR011042">
    <property type="entry name" value="6-blade_b-propeller_TolB-like"/>
</dbReference>
<dbReference type="PANTHER" id="PTHR32161:SF21">
    <property type="entry name" value="OS03G0314500 PROTEIN"/>
    <property type="match status" value="1"/>
</dbReference>